<sequence length="315" mass="36818">MNPSLSLETIRKTEGIKRLEKHVKTLIQHDKKSAAAHLNDESLTYSTLYILSSTIRENGLNKYLSDRNKVALAIQQDILAKERTPSAPFPYSICDLPQFVQSVLRWMVETGSADQLNARYRLVIDRSAGLLTTIYQDPTDIPLVSELLFKRNDDHHSTHYLTCAYFSSRNFSSLLPIGEKLQSPSQKQVAFASELLHFISGLEDSTDRYAYFRAWYEENLPYLCPNENNYEMTAELSPYVVDHYAKYKEQRTTQSSERHEDLTFQTLSENLKVNLADFSYKLRRNSREEWKEWMRQPLDAQIRLIEEVQDDHHRR</sequence>
<reference evidence="1" key="1">
    <citation type="submission" date="2015-06" db="EMBL/GenBank/DDBJ databases">
        <authorList>
            <person name="Liu B."/>
            <person name="Wang J."/>
            <person name="Zhu Y."/>
            <person name="Liu G."/>
            <person name="Chen Q."/>
            <person name="Zheng C."/>
            <person name="Che J."/>
            <person name="Ge C."/>
            <person name="Shi H."/>
            <person name="Pan Z."/>
            <person name="Liu X."/>
        </authorList>
    </citation>
    <scope>NUCLEOTIDE SEQUENCE [LARGE SCALE GENOMIC DNA]</scope>
    <source>
        <strain evidence="1">DSM 16346</strain>
    </source>
</reference>
<dbReference type="AlphaFoldDB" id="A0A0J6CSU2"/>
<organism evidence="1 2">
    <name type="scientific">Guptibacillus hwajinpoensis</name>
    <dbReference type="NCBI Taxonomy" id="208199"/>
    <lineage>
        <taxon>Bacteria</taxon>
        <taxon>Bacillati</taxon>
        <taxon>Bacillota</taxon>
        <taxon>Bacilli</taxon>
        <taxon>Bacillales</taxon>
        <taxon>Guptibacillaceae</taxon>
        <taxon>Guptibacillus</taxon>
    </lineage>
</organism>
<dbReference type="RefSeq" id="WP_048313122.1">
    <property type="nucleotide sequence ID" value="NZ_CP119526.1"/>
</dbReference>
<comment type="caution">
    <text evidence="1">The sequence shown here is derived from an EMBL/GenBank/DDBJ whole genome shotgun (WGS) entry which is preliminary data.</text>
</comment>
<gene>
    <name evidence="1" type="ORF">AB986_18625</name>
</gene>
<dbReference type="OrthoDB" id="1845039at2"/>
<name>A0A0J6CSU2_9BACL</name>
<dbReference type="STRING" id="157733.AB986_18625"/>
<keyword evidence="2" id="KW-1185">Reference proteome</keyword>
<proteinExistence type="predicted"/>
<protein>
    <submittedName>
        <fullName evidence="1">Uncharacterized protein</fullName>
    </submittedName>
</protein>
<evidence type="ECO:0000313" key="1">
    <source>
        <dbReference type="EMBL" id="KMM36145.1"/>
    </source>
</evidence>
<dbReference type="Proteomes" id="UP000035996">
    <property type="component" value="Unassembled WGS sequence"/>
</dbReference>
<evidence type="ECO:0000313" key="2">
    <source>
        <dbReference type="Proteomes" id="UP000035996"/>
    </source>
</evidence>
<accession>A0A0J6CSU2</accession>
<dbReference type="EMBL" id="LELK01000009">
    <property type="protein sequence ID" value="KMM36145.1"/>
    <property type="molecule type" value="Genomic_DNA"/>
</dbReference>